<dbReference type="Proteomes" id="UP001208570">
    <property type="component" value="Unassembled WGS sequence"/>
</dbReference>
<comment type="caution">
    <text evidence="2">The sequence shown here is derived from an EMBL/GenBank/DDBJ whole genome shotgun (WGS) entry which is preliminary data.</text>
</comment>
<dbReference type="Pfam" id="PF02037">
    <property type="entry name" value="SAP"/>
    <property type="match status" value="1"/>
</dbReference>
<evidence type="ECO:0000259" key="1">
    <source>
        <dbReference type="PROSITE" id="PS50800"/>
    </source>
</evidence>
<dbReference type="PROSITE" id="PS50800">
    <property type="entry name" value="SAP"/>
    <property type="match status" value="1"/>
</dbReference>
<evidence type="ECO:0000313" key="3">
    <source>
        <dbReference type="Proteomes" id="UP001208570"/>
    </source>
</evidence>
<dbReference type="InterPro" id="IPR003034">
    <property type="entry name" value="SAP_dom"/>
</dbReference>
<name>A0AAD9JTN1_9ANNE</name>
<evidence type="ECO:0000313" key="2">
    <source>
        <dbReference type="EMBL" id="KAK2158939.1"/>
    </source>
</evidence>
<feature type="domain" description="SAP" evidence="1">
    <location>
        <begin position="6"/>
        <end position="40"/>
    </location>
</feature>
<dbReference type="InterPro" id="IPR036361">
    <property type="entry name" value="SAP_dom_sf"/>
</dbReference>
<proteinExistence type="predicted"/>
<accession>A0AAD9JTN1</accession>
<organism evidence="2 3">
    <name type="scientific">Paralvinella palmiformis</name>
    <dbReference type="NCBI Taxonomy" id="53620"/>
    <lineage>
        <taxon>Eukaryota</taxon>
        <taxon>Metazoa</taxon>
        <taxon>Spiralia</taxon>
        <taxon>Lophotrochozoa</taxon>
        <taxon>Annelida</taxon>
        <taxon>Polychaeta</taxon>
        <taxon>Sedentaria</taxon>
        <taxon>Canalipalpata</taxon>
        <taxon>Terebellida</taxon>
        <taxon>Terebelliformia</taxon>
        <taxon>Alvinellidae</taxon>
        <taxon>Paralvinella</taxon>
    </lineage>
</organism>
<reference evidence="2" key="1">
    <citation type="journal article" date="2023" name="Mol. Biol. Evol.">
        <title>Third-Generation Sequencing Reveals the Adaptive Role of the Epigenome in Three Deep-Sea Polychaetes.</title>
        <authorList>
            <person name="Perez M."/>
            <person name="Aroh O."/>
            <person name="Sun Y."/>
            <person name="Lan Y."/>
            <person name="Juniper S.K."/>
            <person name="Young C.R."/>
            <person name="Angers B."/>
            <person name="Qian P.Y."/>
        </authorList>
    </citation>
    <scope>NUCLEOTIDE SEQUENCE</scope>
    <source>
        <strain evidence="2">P08H-3</strain>
    </source>
</reference>
<protein>
    <recommendedName>
        <fullName evidence="1">SAP domain-containing protein</fullName>
    </recommendedName>
</protein>
<dbReference type="SMART" id="SM00513">
    <property type="entry name" value="SAP"/>
    <property type="match status" value="1"/>
</dbReference>
<dbReference type="EMBL" id="JAODUP010000161">
    <property type="protein sequence ID" value="KAK2158939.1"/>
    <property type="molecule type" value="Genomic_DNA"/>
</dbReference>
<sequence length="266" mass="30734">MANKDIGEMTIPELKGELRRRKAKLDGRKADLVEKHESYVLNEDFVQEPIVDSFVMSTPDLLSYRDINSESAFPSLSEESITVYMQLFDADMSSKPEDMCQSRFLRSIRIAKYGADTFVCGTVCAEMRSKGRRRDYMFRNLYTEAADISSCDKTHWRFPVEMERLRLRSGGSLHRVLDLDLSPVDDMPDAEYEDLFRNVIINMNVPEMSMLTMHPPANIHAVVHDHHYLEKDHETYIHTTPTDHINFTQTILGAYVQPHKQHTLSS</sequence>
<dbReference type="AlphaFoldDB" id="A0AAD9JTN1"/>
<dbReference type="Gene3D" id="1.10.720.30">
    <property type="entry name" value="SAP domain"/>
    <property type="match status" value="1"/>
</dbReference>
<keyword evidence="3" id="KW-1185">Reference proteome</keyword>
<gene>
    <name evidence="2" type="ORF">LSH36_161g03014</name>
</gene>
<dbReference type="SUPFAM" id="SSF68906">
    <property type="entry name" value="SAP domain"/>
    <property type="match status" value="1"/>
</dbReference>